<evidence type="ECO:0000313" key="5">
    <source>
        <dbReference type="EMBL" id="MET3617872.1"/>
    </source>
</evidence>
<sequence>MDILKRSLAPIPQEAWDEIDESARDVLKNVLMARKSLAINGPKGWDYPAVPEGRLDIIEDNKPSKDVSNICTGKYKVKSLVEARVSFNLDRWELDNVSRGAKDINLDNLEAACEKLAMFEDDVILNGYKNEITGLAEAAGHKYSFGKEINTILKNIGQGVEDLKYSYVEGPYDLIVSEKAYDLINVIIDGGYMLNIVKKLIGGSIIKSKACKGAVLIPHKEEDIEFTLGHDFSIGYEKEDPQTVGLFVSESFTLRILDEDKIVAYKL</sequence>
<keyword evidence="6" id="KW-1185">Reference proteome</keyword>
<evidence type="ECO:0000313" key="6">
    <source>
        <dbReference type="Proteomes" id="UP001549162"/>
    </source>
</evidence>
<dbReference type="NCBIfam" id="NF041155">
    <property type="entry name" value="encap_f1"/>
    <property type="match status" value="1"/>
</dbReference>
<dbReference type="PANTHER" id="PTHR37165">
    <property type="entry name" value="PEPTIDASE U56 FAMILY"/>
    <property type="match status" value="1"/>
</dbReference>
<dbReference type="RefSeq" id="WP_354368711.1">
    <property type="nucleotide sequence ID" value="NZ_JBEPMA010000010.1"/>
</dbReference>
<dbReference type="Pfam" id="PF04454">
    <property type="entry name" value="Linocin_M18"/>
    <property type="match status" value="1"/>
</dbReference>
<comment type="subcellular location">
    <subcellularLocation>
        <location evidence="1">Encapsulin nanocompartment</location>
    </subcellularLocation>
</comment>
<comment type="similarity">
    <text evidence="2">Belongs to the encapsulin family. Family 1 subfamily.</text>
</comment>
<protein>
    <recommendedName>
        <fullName evidence="4">Type 1 encapsulin shell protein</fullName>
    </recommendedName>
</protein>
<dbReference type="PIRSF" id="PIRSF019254">
    <property type="entry name" value="CFP29"/>
    <property type="match status" value="1"/>
</dbReference>
<dbReference type="Gene3D" id="3.30.2320.10">
    <property type="entry name" value="hypothetical protein PF0899 domain"/>
    <property type="match status" value="1"/>
</dbReference>
<dbReference type="Gene3D" id="3.30.2400.30">
    <property type="match status" value="1"/>
</dbReference>
<dbReference type="PANTHER" id="PTHR37165:SF1">
    <property type="entry name" value="TYPE 1 ENCAPSULIN SHELL PROTEIN"/>
    <property type="match status" value="1"/>
</dbReference>
<gene>
    <name evidence="5" type="ORF">ABID14_001507</name>
</gene>
<dbReference type="EMBL" id="JBEPMA010000010">
    <property type="protein sequence ID" value="MET3617872.1"/>
    <property type="molecule type" value="Genomic_DNA"/>
</dbReference>
<comment type="caution">
    <text evidence="5">The sequence shown here is derived from an EMBL/GenBank/DDBJ whole genome shotgun (WGS) entry which is preliminary data.</text>
</comment>
<evidence type="ECO:0000256" key="2">
    <source>
        <dbReference type="ARBA" id="ARBA00033743"/>
    </source>
</evidence>
<proteinExistence type="inferred from homology"/>
<accession>A0ABV2JAS7</accession>
<evidence type="ECO:0000256" key="1">
    <source>
        <dbReference type="ARBA" id="ARBA00033738"/>
    </source>
</evidence>
<dbReference type="InterPro" id="IPR051429">
    <property type="entry name" value="Encapsulin_nc"/>
</dbReference>
<dbReference type="InterPro" id="IPR007544">
    <property type="entry name" value="ENCAP"/>
</dbReference>
<evidence type="ECO:0000256" key="4">
    <source>
        <dbReference type="ARBA" id="ARBA00050023"/>
    </source>
</evidence>
<dbReference type="Proteomes" id="UP001549162">
    <property type="component" value="Unassembled WGS sequence"/>
</dbReference>
<reference evidence="5 6" key="1">
    <citation type="submission" date="2024-06" db="EMBL/GenBank/DDBJ databases">
        <title>Genomic Encyclopedia of Type Strains, Phase IV (KMG-IV): sequencing the most valuable type-strain genomes for metagenomic binning, comparative biology and taxonomic classification.</title>
        <authorList>
            <person name="Goeker M."/>
        </authorList>
    </citation>
    <scope>NUCLEOTIDE SEQUENCE [LARGE SCALE GENOMIC DNA]</scope>
    <source>
        <strain evidence="5 6">DSM 21460</strain>
    </source>
</reference>
<keyword evidence="3" id="KW-1284">Encapsulin nanocompartment</keyword>
<organism evidence="5 6">
    <name type="scientific">Peptoniphilus olsenii</name>
    <dbReference type="NCBI Taxonomy" id="411570"/>
    <lineage>
        <taxon>Bacteria</taxon>
        <taxon>Bacillati</taxon>
        <taxon>Bacillota</taxon>
        <taxon>Tissierellia</taxon>
        <taxon>Tissierellales</taxon>
        <taxon>Peptoniphilaceae</taxon>
        <taxon>Peptoniphilus</taxon>
    </lineage>
</organism>
<evidence type="ECO:0000256" key="3">
    <source>
        <dbReference type="ARBA" id="ARBA00033787"/>
    </source>
</evidence>
<name>A0ABV2JAS7_9FIRM</name>